<sequence>MKTTVEPSSGIVKVPKDYGSFDEWEKVDEDGVGTGRRFIIVSQDDYRQNEKDLQQESDEVEEESDSEMLSDEVNNYDEMDDYDSDESDGANFAEQLEALRNAKRKNNKKRKMMCDNFVTATEDAR</sequence>
<protein>
    <submittedName>
        <fullName evidence="2">Uncharacterized protein</fullName>
    </submittedName>
</protein>
<feature type="compositionally biased region" description="Acidic residues" evidence="1">
    <location>
        <begin position="55"/>
        <end position="88"/>
    </location>
</feature>
<name>A0A9W9Z4N4_9CNID</name>
<feature type="region of interest" description="Disordered" evidence="1">
    <location>
        <begin position="103"/>
        <end position="125"/>
    </location>
</feature>
<organism evidence="2 3">
    <name type="scientific">Desmophyllum pertusum</name>
    <dbReference type="NCBI Taxonomy" id="174260"/>
    <lineage>
        <taxon>Eukaryota</taxon>
        <taxon>Metazoa</taxon>
        <taxon>Cnidaria</taxon>
        <taxon>Anthozoa</taxon>
        <taxon>Hexacorallia</taxon>
        <taxon>Scleractinia</taxon>
        <taxon>Caryophylliina</taxon>
        <taxon>Caryophylliidae</taxon>
        <taxon>Desmophyllum</taxon>
    </lineage>
</organism>
<keyword evidence="3" id="KW-1185">Reference proteome</keyword>
<dbReference type="AlphaFoldDB" id="A0A9W9Z4N4"/>
<evidence type="ECO:0000313" key="3">
    <source>
        <dbReference type="Proteomes" id="UP001163046"/>
    </source>
</evidence>
<proteinExistence type="predicted"/>
<feature type="compositionally biased region" description="Basic and acidic residues" evidence="1">
    <location>
        <begin position="44"/>
        <end position="54"/>
    </location>
</feature>
<dbReference type="Proteomes" id="UP001163046">
    <property type="component" value="Unassembled WGS sequence"/>
</dbReference>
<dbReference type="EMBL" id="MU826826">
    <property type="protein sequence ID" value="KAJ7375136.1"/>
    <property type="molecule type" value="Genomic_DNA"/>
</dbReference>
<evidence type="ECO:0000256" key="1">
    <source>
        <dbReference type="SAM" id="MobiDB-lite"/>
    </source>
</evidence>
<evidence type="ECO:0000313" key="2">
    <source>
        <dbReference type="EMBL" id="KAJ7375136.1"/>
    </source>
</evidence>
<comment type="caution">
    <text evidence="2">The sequence shown here is derived from an EMBL/GenBank/DDBJ whole genome shotgun (WGS) entry which is preliminary data.</text>
</comment>
<reference evidence="2" key="1">
    <citation type="submission" date="2023-01" db="EMBL/GenBank/DDBJ databases">
        <title>Genome assembly of the deep-sea coral Lophelia pertusa.</title>
        <authorList>
            <person name="Herrera S."/>
            <person name="Cordes E."/>
        </authorList>
    </citation>
    <scope>NUCLEOTIDE SEQUENCE</scope>
    <source>
        <strain evidence="2">USNM1676648</strain>
        <tissue evidence="2">Polyp</tissue>
    </source>
</reference>
<accession>A0A9W9Z4N4</accession>
<feature type="region of interest" description="Disordered" evidence="1">
    <location>
        <begin position="43"/>
        <end position="91"/>
    </location>
</feature>
<gene>
    <name evidence="2" type="ORF">OS493_001874</name>
</gene>